<keyword evidence="5" id="KW-1185">Reference proteome</keyword>
<keyword evidence="2" id="KW-0802">TPR repeat</keyword>
<protein>
    <submittedName>
        <fullName evidence="4">MG2 domain-containing protein</fullName>
    </submittedName>
</protein>
<dbReference type="OrthoDB" id="9767116at2"/>
<dbReference type="InterPro" id="IPR041246">
    <property type="entry name" value="Bact_MG10"/>
</dbReference>
<dbReference type="InterPro" id="IPR001599">
    <property type="entry name" value="Macroglobln_a2"/>
</dbReference>
<reference evidence="4 5" key="1">
    <citation type="submission" date="2017-08" db="EMBL/GenBank/DDBJ databases">
        <title>Complete genome sequence of Mucilaginibacter sp. strain BJC16-A31.</title>
        <authorList>
            <consortium name="Henan University of Science and Technology"/>
            <person name="You X."/>
        </authorList>
    </citation>
    <scope>NUCLEOTIDE SEQUENCE [LARGE SCALE GENOMIC DNA]</scope>
    <source>
        <strain evidence="4 5">BJC16-A31</strain>
    </source>
</reference>
<dbReference type="Gene3D" id="1.50.10.20">
    <property type="match status" value="1"/>
</dbReference>
<dbReference type="InterPro" id="IPR019734">
    <property type="entry name" value="TPR_rpt"/>
</dbReference>
<feature type="repeat" description="TPR" evidence="2">
    <location>
        <begin position="312"/>
        <end position="345"/>
    </location>
</feature>
<accession>A0A223P323</accession>
<dbReference type="GO" id="GO:0004866">
    <property type="term" value="F:endopeptidase inhibitor activity"/>
    <property type="evidence" value="ECO:0007669"/>
    <property type="project" value="InterPro"/>
</dbReference>
<dbReference type="Gene3D" id="2.20.130.20">
    <property type="match status" value="1"/>
</dbReference>
<evidence type="ECO:0000256" key="1">
    <source>
        <dbReference type="ARBA" id="ARBA00010556"/>
    </source>
</evidence>
<comment type="similarity">
    <text evidence="1">Belongs to the protease inhibitor I39 (alpha-2-macroglobulin) family. Bacterial alpha-2-macroglobulin subfamily.</text>
</comment>
<dbReference type="Proteomes" id="UP000215002">
    <property type="component" value="Chromosome"/>
</dbReference>
<evidence type="ECO:0000313" key="4">
    <source>
        <dbReference type="EMBL" id="ASU36523.1"/>
    </source>
</evidence>
<evidence type="ECO:0000313" key="5">
    <source>
        <dbReference type="Proteomes" id="UP000215002"/>
    </source>
</evidence>
<feature type="domain" description="Alpha-2-macroglobulin" evidence="3">
    <location>
        <begin position="1377"/>
        <end position="1467"/>
    </location>
</feature>
<dbReference type="PANTHER" id="PTHR40094:SF1">
    <property type="entry name" value="UBIQUITIN DOMAIN-CONTAINING PROTEIN"/>
    <property type="match status" value="1"/>
</dbReference>
<organism evidence="4 5">
    <name type="scientific">Mucilaginibacter xinganensis</name>
    <dbReference type="NCBI Taxonomy" id="1234841"/>
    <lineage>
        <taxon>Bacteria</taxon>
        <taxon>Pseudomonadati</taxon>
        <taxon>Bacteroidota</taxon>
        <taxon>Sphingobacteriia</taxon>
        <taxon>Sphingobacteriales</taxon>
        <taxon>Sphingobacteriaceae</taxon>
        <taxon>Mucilaginibacter</taxon>
    </lineage>
</organism>
<dbReference type="Gene3D" id="2.60.40.1120">
    <property type="entry name" value="Carboxypeptidase-like, regulatory domain"/>
    <property type="match status" value="1"/>
</dbReference>
<dbReference type="SMART" id="SM01360">
    <property type="entry name" value="A2M"/>
    <property type="match status" value="1"/>
</dbReference>
<proteinExistence type="inferred from homology"/>
<dbReference type="RefSeq" id="WP_094572531.1">
    <property type="nucleotide sequence ID" value="NZ_CP022743.1"/>
</dbReference>
<sequence length="2143" mass="241692">MTILPFKTLKYLSVVCFVVCFTAVNAQVKYERLGFRIDSLANVGLPKSALKEVDRLDAMARADKNAPQQIRAVIYRMTFQSYLEEDALVAIISRLKADIAQAKFPVQPVLQSLLAETYWKYYQQNRYKFNQRSRLLQADTDFTKWDLQTIIAETGNLYGLSLADAKREQDTPLAMLNGVLDGDTSTRYLRPTLYDLLVQRALDFYLTDEPGLTRPKLPFLLNDPALFGDSRGFINLTINTTDTASTWYQGIKYLQQATAFHLQANQQEALADIDLQRLKFLYSKASVPNKDSLYLAALDKTAKTFADNPISSEALVLQGTYYKEQDSLKTAYNYFKKAEGAYPESLGGKNAAALIENIKAKEISAKVEEVNIPNKPILALLTYRNLTSAGIAIYRLSEDQLKKYNTLSTTPDVNYADITKRKFNFLRTLKPTKTDEINWADAGDYRTHSFEFKIAALAPGNYVLIARDKASNDESLTEMTEFKISALAFNLRANPDGTDEVRVMERETGKPLSGVQINLTGRTYTYNATLKKSEWNETSESGTSNKEGQYLAKKITSNNNVSISLQIKGDTLRNDNKRFEGANEPDNYDDPEDKTILFTDRQIYRPGQTIYFKGLQIQTFKGKSKIITDKELNVDFKDVNDKTVSSLKLKTNEFGTVTGSFIIPQAMLNGDVELETEYGSISVKVEEYKRPTFQVTFLPVKESYKINDTVAVKGTVMAFSGYGLSQAKVAYHITRSQNRIFDNYNYSGRNRYNYNPVIAEIKTDTLITDNQGNYTIKFRAIAGESPGRGTEIYNYNLSADVTDASGETHSAQTMVTVGNNDIIIVNDLPFQLLTKGPIKMGVKINNLNGQPQKGVVTVEVYPLQNIDHPFNKRLWEKPDQHIMSKTDFENDFPFYAYANEDEVAKWPRLARIANYSLKINADTAGIIDMGELRKQQPGTYRVIISAHNEKGDTTLVTKYVNLVGAEAKPASFNNWVIPVVNAVKPGEKAEFFVGVNEKINVLMERYNAARLISSKWITIDKGQQNIKIPIADTDKNVAVQFMMIYQNRLYSSYQKIFISDPDQNLKISFLTFRNKLQPGEKEQWKLRITNGANEKQAAELLAELYDASLNDIAPAQNWTAKLDQQENYQPNYFAWNSYDFLNAAETYPLMSSNRYFTPLTRDYERLNLFGYSYYGGYNNGYSEYLQKAKKNAVNAVNDKRLEAEYLQNAVKVKSGYVVSGRIKDAKDGLALPGVIVAIKGFNIATTTNTYGYFKIKVPVNGKLAFSFLGYLPKELATTKSENVTVKLEADKNSLNEVVVMGYGTQKRSVSFSASVVSIRGNSSGYLNTELAGVAAGVQVMADSSMAVAADKETLRELSIPKPGSAKPITIRKNFNETAFFYPQLLTNEKGEILVEFTIPESLTKWRFKALAHTKQLQTGYIENEVVTQKQLNISANMPRFFREGDTIEVSARLANLTEKTLKGTVKMQLFNGLSMQPVNLFANQTDAAQQFEIAGSTNKAVTFRLAIPAGLDALTYRLTADAGQFTDGEENTLPVLPNRMLVTESMPMMVRAGQTRNFTFDRLVNQTSTTLQNKTLTLEYTQNPAWYAVQALPYMMEFPYECSEQTFSRYYANSLAASLVNRLPAIKQVFNQWKSTNSTELLSNLEKNQELKATLLEETPWLQDAANESEQKKRIALLFDLNKMSDELQTNLDKLQKMQLPDGGFPWFGGDRSDRFITQHILQGIGELEHLNSNNDKNLEAIANNALKYADEHLIVTDKQQNKNKGYATRQLDAIEIQAWFTRSYFLNKPVSNAMQKLLNDYLTRASDQWTHQNVYEQGMIALTMQRYKKANITMQITRSILETAQQSNDLGMYWAKNQRGYYWYQDPVATQSLMIELFTEAGNNTKAVDEMKIWLLRNKQTNNWKTTTATAAACYALLLKENDLLAANGASVIKLDGKALDELKPAIKADAGTGYLKTNWVDEQVKPALGNVEIKNNSTNISWGALHWQYLENLDKITSAQTNIQLERKYFIQKQTGAGTVLIAIDAAHKPKTGDLLKVVVNLKADRDFEYVQLKDLRPSGTEPLEALSAYKYQDGLYYYQVTKDVSTNFFISYLAKGSYVFEYQLRVAQPGDFSTGITTVQSVYAPEFNAHSNGGRITIKP</sequence>
<dbReference type="InterPro" id="IPR002890">
    <property type="entry name" value="MG2"/>
</dbReference>
<dbReference type="PROSITE" id="PS50005">
    <property type="entry name" value="TPR"/>
    <property type="match status" value="1"/>
</dbReference>
<dbReference type="InterPro" id="IPR051802">
    <property type="entry name" value="YfhM-like"/>
</dbReference>
<dbReference type="EMBL" id="CP022743">
    <property type="protein sequence ID" value="ASU36523.1"/>
    <property type="molecule type" value="Genomic_DNA"/>
</dbReference>
<dbReference type="InterPro" id="IPR008930">
    <property type="entry name" value="Terpenoid_cyclase/PrenylTrfase"/>
</dbReference>
<dbReference type="Pfam" id="PF01835">
    <property type="entry name" value="MG2"/>
    <property type="match status" value="1"/>
</dbReference>
<evidence type="ECO:0000256" key="2">
    <source>
        <dbReference type="PROSITE-ProRule" id="PRU00339"/>
    </source>
</evidence>
<name>A0A223P323_9SPHI</name>
<dbReference type="Gene3D" id="2.60.40.1930">
    <property type="match status" value="1"/>
</dbReference>
<dbReference type="Pfam" id="PF00207">
    <property type="entry name" value="A2M"/>
    <property type="match status" value="1"/>
</dbReference>
<gene>
    <name evidence="4" type="ORF">MuYL_4640</name>
</gene>
<dbReference type="KEGG" id="muc:MuYL_4640"/>
<dbReference type="Pfam" id="PF17973">
    <property type="entry name" value="bMG10"/>
    <property type="match status" value="1"/>
</dbReference>
<evidence type="ECO:0000259" key="3">
    <source>
        <dbReference type="SMART" id="SM01360"/>
    </source>
</evidence>
<dbReference type="SUPFAM" id="SSF49464">
    <property type="entry name" value="Carboxypeptidase regulatory domain-like"/>
    <property type="match status" value="1"/>
</dbReference>
<dbReference type="SUPFAM" id="SSF48239">
    <property type="entry name" value="Terpenoid cyclases/Protein prenyltransferases"/>
    <property type="match status" value="1"/>
</dbReference>
<dbReference type="Pfam" id="PF13715">
    <property type="entry name" value="CarbopepD_reg_2"/>
    <property type="match status" value="1"/>
</dbReference>
<dbReference type="InterPro" id="IPR008969">
    <property type="entry name" value="CarboxyPept-like_regulatory"/>
</dbReference>
<dbReference type="PANTHER" id="PTHR40094">
    <property type="entry name" value="ALPHA-2-MACROGLOBULIN HOMOLOG"/>
    <property type="match status" value="1"/>
</dbReference>